<dbReference type="AlphaFoldDB" id="A0AAV3R9G1"/>
<keyword evidence="3" id="KW-1185">Reference proteome</keyword>
<evidence type="ECO:0000313" key="2">
    <source>
        <dbReference type="EMBL" id="GAA0171740.1"/>
    </source>
</evidence>
<evidence type="ECO:0000256" key="1">
    <source>
        <dbReference type="SAM" id="MobiDB-lite"/>
    </source>
</evidence>
<protein>
    <submittedName>
        <fullName evidence="2">Uncharacterized protein</fullName>
    </submittedName>
</protein>
<feature type="region of interest" description="Disordered" evidence="1">
    <location>
        <begin position="214"/>
        <end position="246"/>
    </location>
</feature>
<name>A0AAV3R9G1_LITER</name>
<feature type="compositionally biased region" description="Basic and acidic residues" evidence="1">
    <location>
        <begin position="222"/>
        <end position="238"/>
    </location>
</feature>
<reference evidence="2 3" key="1">
    <citation type="submission" date="2024-01" db="EMBL/GenBank/DDBJ databases">
        <title>The complete chloroplast genome sequence of Lithospermum erythrorhizon: insights into the phylogenetic relationship among Boraginaceae species and the maternal lineages of purple gromwells.</title>
        <authorList>
            <person name="Okada T."/>
            <person name="Watanabe K."/>
        </authorList>
    </citation>
    <scope>NUCLEOTIDE SEQUENCE [LARGE SCALE GENOMIC DNA]</scope>
</reference>
<dbReference type="EMBL" id="BAABME010007799">
    <property type="protein sequence ID" value="GAA0171740.1"/>
    <property type="molecule type" value="Genomic_DNA"/>
</dbReference>
<proteinExistence type="predicted"/>
<dbReference type="Proteomes" id="UP001454036">
    <property type="component" value="Unassembled WGS sequence"/>
</dbReference>
<comment type="caution">
    <text evidence="2">The sequence shown here is derived from an EMBL/GenBank/DDBJ whole genome shotgun (WGS) entry which is preliminary data.</text>
</comment>
<sequence length="246" mass="28843">MTWVIRKVRRLFTEDCVQVLCEGTIIDVDWLNLNLFDLKNVDEFSLRSGYDVGSRHFYAYKEPEMERICGLKPLLCDDDVVQFRELTTYDISCEYPNFGYREDELCQIRLGDDDIKFFRDGDGFDVELDDEIGEETMAQKKEMLDKKWQKLDKNRILGLDELVEGIESSSQSKKKIPRPYARHGLKFKIRRETGYTESSTDAEDSILSDCELDDSLNSRANSNDEKDQEVQTTKDVRYVKFNKKNM</sequence>
<accession>A0AAV3R9G1</accession>
<organism evidence="2 3">
    <name type="scientific">Lithospermum erythrorhizon</name>
    <name type="common">Purple gromwell</name>
    <name type="synonym">Lithospermum officinale var. erythrorhizon</name>
    <dbReference type="NCBI Taxonomy" id="34254"/>
    <lineage>
        <taxon>Eukaryota</taxon>
        <taxon>Viridiplantae</taxon>
        <taxon>Streptophyta</taxon>
        <taxon>Embryophyta</taxon>
        <taxon>Tracheophyta</taxon>
        <taxon>Spermatophyta</taxon>
        <taxon>Magnoliopsida</taxon>
        <taxon>eudicotyledons</taxon>
        <taxon>Gunneridae</taxon>
        <taxon>Pentapetalae</taxon>
        <taxon>asterids</taxon>
        <taxon>lamiids</taxon>
        <taxon>Boraginales</taxon>
        <taxon>Boraginaceae</taxon>
        <taxon>Boraginoideae</taxon>
        <taxon>Lithospermeae</taxon>
        <taxon>Lithospermum</taxon>
    </lineage>
</organism>
<gene>
    <name evidence="2" type="ORF">LIER_25705</name>
</gene>
<evidence type="ECO:0000313" key="3">
    <source>
        <dbReference type="Proteomes" id="UP001454036"/>
    </source>
</evidence>